<sequence length="281" mass="31517">MNKRWYHRLYSVSDNKPNVNAVDLSRVENDKCGVMREHPYETTELRISTQNVHEATDIKKPSLIVELESKLLLLLPVSSDESARHDTTIMRSKTVDINIAAATCSEDSVSLGWAGSVIGQLALCIGNSNDSHPTIAGPRVDPGRQAAQPDDWPVYKRRRARHSHTHRGPPSKGRSSRLPPNECENCTAAAILYIYQLYRILRRDKSFARARPAQFSGSSRCAACAVLLLLLLLLLSADDAQFFSFIHHINSTRRCSMLERGAAERGHKFLREESARSTERV</sequence>
<accession>A0A6H5IAV9</accession>
<protein>
    <submittedName>
        <fullName evidence="3">Uncharacterized protein</fullName>
    </submittedName>
</protein>
<keyword evidence="2" id="KW-0472">Membrane</keyword>
<proteinExistence type="predicted"/>
<evidence type="ECO:0000313" key="3">
    <source>
        <dbReference type="EMBL" id="CAB0033636.1"/>
    </source>
</evidence>
<evidence type="ECO:0000313" key="4">
    <source>
        <dbReference type="Proteomes" id="UP000479190"/>
    </source>
</evidence>
<keyword evidence="4" id="KW-1185">Reference proteome</keyword>
<dbReference type="EMBL" id="CADCXV010000716">
    <property type="protein sequence ID" value="CAB0033636.1"/>
    <property type="molecule type" value="Genomic_DNA"/>
</dbReference>
<name>A0A6H5IAV9_9HYME</name>
<keyword evidence="2" id="KW-0812">Transmembrane</keyword>
<keyword evidence="2" id="KW-1133">Transmembrane helix</keyword>
<feature type="region of interest" description="Disordered" evidence="1">
    <location>
        <begin position="134"/>
        <end position="179"/>
    </location>
</feature>
<evidence type="ECO:0000256" key="1">
    <source>
        <dbReference type="SAM" id="MobiDB-lite"/>
    </source>
</evidence>
<gene>
    <name evidence="3" type="ORF">TBRA_LOCUS5534</name>
</gene>
<dbReference type="Proteomes" id="UP000479190">
    <property type="component" value="Unassembled WGS sequence"/>
</dbReference>
<reference evidence="3 4" key="1">
    <citation type="submission" date="2020-02" db="EMBL/GenBank/DDBJ databases">
        <authorList>
            <person name="Ferguson B K."/>
        </authorList>
    </citation>
    <scope>NUCLEOTIDE SEQUENCE [LARGE SCALE GENOMIC DNA]</scope>
</reference>
<feature type="compositionally biased region" description="Basic residues" evidence="1">
    <location>
        <begin position="155"/>
        <end position="169"/>
    </location>
</feature>
<feature type="transmembrane region" description="Helical" evidence="2">
    <location>
        <begin position="219"/>
        <end position="237"/>
    </location>
</feature>
<organism evidence="3 4">
    <name type="scientific">Trichogramma brassicae</name>
    <dbReference type="NCBI Taxonomy" id="86971"/>
    <lineage>
        <taxon>Eukaryota</taxon>
        <taxon>Metazoa</taxon>
        <taxon>Ecdysozoa</taxon>
        <taxon>Arthropoda</taxon>
        <taxon>Hexapoda</taxon>
        <taxon>Insecta</taxon>
        <taxon>Pterygota</taxon>
        <taxon>Neoptera</taxon>
        <taxon>Endopterygota</taxon>
        <taxon>Hymenoptera</taxon>
        <taxon>Apocrita</taxon>
        <taxon>Proctotrupomorpha</taxon>
        <taxon>Chalcidoidea</taxon>
        <taxon>Trichogrammatidae</taxon>
        <taxon>Trichogramma</taxon>
    </lineage>
</organism>
<dbReference type="OrthoDB" id="9979394at2759"/>
<evidence type="ECO:0000256" key="2">
    <source>
        <dbReference type="SAM" id="Phobius"/>
    </source>
</evidence>
<dbReference type="AlphaFoldDB" id="A0A6H5IAV9"/>